<dbReference type="PANTHER" id="PTHR19328:SF13">
    <property type="entry name" value="HIPL1 PROTEIN"/>
    <property type="match status" value="1"/>
</dbReference>
<accession>A0ABV6RUM8</accession>
<proteinExistence type="predicted"/>
<feature type="compositionally biased region" description="Polar residues" evidence="1">
    <location>
        <begin position="32"/>
        <end position="47"/>
    </location>
</feature>
<reference evidence="4 5" key="1">
    <citation type="submission" date="2024-09" db="EMBL/GenBank/DDBJ databases">
        <authorList>
            <person name="Sun Q."/>
            <person name="Mori K."/>
        </authorList>
    </citation>
    <scope>NUCLEOTIDE SEQUENCE [LARGE SCALE GENOMIC DNA]</scope>
    <source>
        <strain evidence="4 5">KCTC 23076</strain>
    </source>
</reference>
<feature type="signal peptide" evidence="2">
    <location>
        <begin position="1"/>
        <end position="18"/>
    </location>
</feature>
<evidence type="ECO:0000313" key="4">
    <source>
        <dbReference type="EMBL" id="MFC0680672.1"/>
    </source>
</evidence>
<feature type="domain" description="Glucose/Sorbosone dehydrogenase" evidence="3">
    <location>
        <begin position="69"/>
        <end position="364"/>
    </location>
</feature>
<dbReference type="EMBL" id="JBHLTG010000006">
    <property type="protein sequence ID" value="MFC0680672.1"/>
    <property type="molecule type" value="Genomic_DNA"/>
</dbReference>
<organism evidence="4 5">
    <name type="scientific">Lysobacter korlensis</name>
    <dbReference type="NCBI Taxonomy" id="553636"/>
    <lineage>
        <taxon>Bacteria</taxon>
        <taxon>Pseudomonadati</taxon>
        <taxon>Pseudomonadota</taxon>
        <taxon>Gammaproteobacteria</taxon>
        <taxon>Lysobacterales</taxon>
        <taxon>Lysobacteraceae</taxon>
        <taxon>Lysobacter</taxon>
    </lineage>
</organism>
<dbReference type="InterPro" id="IPR012938">
    <property type="entry name" value="Glc/Sorbosone_DH"/>
</dbReference>
<dbReference type="PROSITE" id="PS51257">
    <property type="entry name" value="PROKAR_LIPOPROTEIN"/>
    <property type="match status" value="1"/>
</dbReference>
<dbReference type="RefSeq" id="WP_386672629.1">
    <property type="nucleotide sequence ID" value="NZ_JBHLTG010000006.1"/>
</dbReference>
<feature type="chain" id="PRO_5045926463" evidence="2">
    <location>
        <begin position="19"/>
        <end position="379"/>
    </location>
</feature>
<sequence>MRLGRRALLAGAAVVALAASGCTGSAEPAPSATRTAGPSPTDTQTPTPAEEPNPGVEPTGNVDVLAEGLSIPWSVIPLDDGGALISERNSARVVELTADGEVREAGRVPGVAPGGEGGLLGIALLGEPGDADAWLYAYFTSGPDNRVVRMPLTGDPGSLGLGEPEELLTGLAAAGTHNGGRIKFGPDGMLYVTVGDAQLRDLAQDPEALAGKILRITPEGDVPADNPFVGSPVWSYGHRNPQGIAWDDAGRLWATEFGQNTWDELNLIEPGQNYGWPVVEGRGGGGEFVDPVFQWSPDEASPSGLAWSEGTLFVASLRGQRIWTIDSADGDPQADEWFVGEYGRIRDVVIAPDGSLWFLTNDTGNDRLLRVALVPRDGS</sequence>
<dbReference type="InterPro" id="IPR011042">
    <property type="entry name" value="6-blade_b-propeller_TolB-like"/>
</dbReference>
<dbReference type="Gene3D" id="2.120.10.30">
    <property type="entry name" value="TolB, C-terminal domain"/>
    <property type="match status" value="1"/>
</dbReference>
<evidence type="ECO:0000256" key="1">
    <source>
        <dbReference type="SAM" id="MobiDB-lite"/>
    </source>
</evidence>
<gene>
    <name evidence="4" type="ORF">ACFFGH_22810</name>
</gene>
<feature type="region of interest" description="Disordered" evidence="1">
    <location>
        <begin position="22"/>
        <end position="61"/>
    </location>
</feature>
<dbReference type="PROSITE" id="PS51318">
    <property type="entry name" value="TAT"/>
    <property type="match status" value="1"/>
</dbReference>
<comment type="caution">
    <text evidence="4">The sequence shown here is derived from an EMBL/GenBank/DDBJ whole genome shotgun (WGS) entry which is preliminary data.</text>
</comment>
<dbReference type="SUPFAM" id="SSF50952">
    <property type="entry name" value="Soluble quinoprotein glucose dehydrogenase"/>
    <property type="match status" value="1"/>
</dbReference>
<evidence type="ECO:0000256" key="2">
    <source>
        <dbReference type="SAM" id="SignalP"/>
    </source>
</evidence>
<dbReference type="InterPro" id="IPR011041">
    <property type="entry name" value="Quinoprot_gluc/sorb_DH_b-prop"/>
</dbReference>
<evidence type="ECO:0000313" key="5">
    <source>
        <dbReference type="Proteomes" id="UP001589896"/>
    </source>
</evidence>
<dbReference type="PANTHER" id="PTHR19328">
    <property type="entry name" value="HEDGEHOG-INTERACTING PROTEIN"/>
    <property type="match status" value="1"/>
</dbReference>
<dbReference type="InterPro" id="IPR006311">
    <property type="entry name" value="TAT_signal"/>
</dbReference>
<dbReference type="Proteomes" id="UP001589896">
    <property type="component" value="Unassembled WGS sequence"/>
</dbReference>
<name>A0ABV6RUM8_9GAMM</name>
<keyword evidence="2" id="KW-0732">Signal</keyword>
<dbReference type="Pfam" id="PF07995">
    <property type="entry name" value="GSDH"/>
    <property type="match status" value="1"/>
</dbReference>
<keyword evidence="5" id="KW-1185">Reference proteome</keyword>
<protein>
    <submittedName>
        <fullName evidence="4">PQQ-dependent sugar dehydrogenase</fullName>
    </submittedName>
</protein>
<evidence type="ECO:0000259" key="3">
    <source>
        <dbReference type="Pfam" id="PF07995"/>
    </source>
</evidence>